<dbReference type="PANTHER" id="PTHR47966:SF65">
    <property type="entry name" value="ASPARTIC-TYPE ENDOPEPTIDASE"/>
    <property type="match status" value="1"/>
</dbReference>
<dbReference type="InterPro" id="IPR001461">
    <property type="entry name" value="Aspartic_peptidase_A1"/>
</dbReference>
<dbReference type="InterPro" id="IPR001969">
    <property type="entry name" value="Aspartic_peptidase_AS"/>
</dbReference>
<keyword evidence="9" id="KW-0472">Membrane</keyword>
<feature type="region of interest" description="Disordered" evidence="8">
    <location>
        <begin position="31"/>
        <end position="53"/>
    </location>
</feature>
<feature type="region of interest" description="Disordered" evidence="8">
    <location>
        <begin position="463"/>
        <end position="494"/>
    </location>
</feature>
<dbReference type="InterPro" id="IPR033121">
    <property type="entry name" value="PEPTIDASE_A1"/>
</dbReference>
<dbReference type="GO" id="GO:0006508">
    <property type="term" value="P:proteolysis"/>
    <property type="evidence" value="ECO:0007669"/>
    <property type="project" value="UniProtKB-KW"/>
</dbReference>
<evidence type="ECO:0000256" key="8">
    <source>
        <dbReference type="SAM" id="MobiDB-lite"/>
    </source>
</evidence>
<dbReference type="Gene3D" id="2.40.70.10">
    <property type="entry name" value="Acid Proteases"/>
    <property type="match status" value="2"/>
</dbReference>
<evidence type="ECO:0000313" key="13">
    <source>
        <dbReference type="Proteomes" id="UP001365542"/>
    </source>
</evidence>
<dbReference type="GO" id="GO:0004190">
    <property type="term" value="F:aspartic-type endopeptidase activity"/>
    <property type="evidence" value="ECO:0007669"/>
    <property type="project" value="UniProtKB-KW"/>
</dbReference>
<feature type="signal peptide" evidence="10">
    <location>
        <begin position="1"/>
        <end position="20"/>
    </location>
</feature>
<evidence type="ECO:0000313" key="12">
    <source>
        <dbReference type="EMBL" id="KAK6530201.1"/>
    </source>
</evidence>
<dbReference type="EMBL" id="JAVHJO010000013">
    <property type="protein sequence ID" value="KAK6530201.1"/>
    <property type="molecule type" value="Genomic_DNA"/>
</dbReference>
<dbReference type="Pfam" id="PF00026">
    <property type="entry name" value="Asp"/>
    <property type="match status" value="1"/>
</dbReference>
<feature type="chain" id="PRO_5043765651" description="Peptidase A1 domain-containing protein" evidence="10">
    <location>
        <begin position="21"/>
        <end position="522"/>
    </location>
</feature>
<evidence type="ECO:0000256" key="9">
    <source>
        <dbReference type="SAM" id="Phobius"/>
    </source>
</evidence>
<dbReference type="PANTHER" id="PTHR47966">
    <property type="entry name" value="BETA-SITE APP-CLEAVING ENZYME, ISOFORM A-RELATED"/>
    <property type="match status" value="1"/>
</dbReference>
<dbReference type="CDD" id="cd05474">
    <property type="entry name" value="SAP_like"/>
    <property type="match status" value="1"/>
</dbReference>
<evidence type="ECO:0000256" key="7">
    <source>
        <dbReference type="RuleBase" id="RU000454"/>
    </source>
</evidence>
<dbReference type="PROSITE" id="PS51767">
    <property type="entry name" value="PEPTIDASE_A1"/>
    <property type="match status" value="1"/>
</dbReference>
<protein>
    <recommendedName>
        <fullName evidence="11">Peptidase A1 domain-containing protein</fullName>
    </recommendedName>
</protein>
<keyword evidence="4 7" id="KW-0064">Aspartyl protease</keyword>
<proteinExistence type="inferred from homology"/>
<keyword evidence="9" id="KW-0812">Transmembrane</keyword>
<evidence type="ECO:0000259" key="11">
    <source>
        <dbReference type="PROSITE" id="PS51767"/>
    </source>
</evidence>
<organism evidence="12 13">
    <name type="scientific">Orbilia ellipsospora</name>
    <dbReference type="NCBI Taxonomy" id="2528407"/>
    <lineage>
        <taxon>Eukaryota</taxon>
        <taxon>Fungi</taxon>
        <taxon>Dikarya</taxon>
        <taxon>Ascomycota</taxon>
        <taxon>Pezizomycotina</taxon>
        <taxon>Orbiliomycetes</taxon>
        <taxon>Orbiliales</taxon>
        <taxon>Orbiliaceae</taxon>
        <taxon>Orbilia</taxon>
    </lineage>
</organism>
<feature type="transmembrane region" description="Helical" evidence="9">
    <location>
        <begin position="502"/>
        <end position="521"/>
    </location>
</feature>
<evidence type="ECO:0000256" key="1">
    <source>
        <dbReference type="ARBA" id="ARBA00007447"/>
    </source>
</evidence>
<evidence type="ECO:0000256" key="4">
    <source>
        <dbReference type="ARBA" id="ARBA00022750"/>
    </source>
</evidence>
<dbReference type="SUPFAM" id="SSF50630">
    <property type="entry name" value="Acid proteases"/>
    <property type="match status" value="1"/>
</dbReference>
<feature type="compositionally biased region" description="Polar residues" evidence="8">
    <location>
        <begin position="463"/>
        <end position="477"/>
    </location>
</feature>
<feature type="compositionally biased region" description="Basic residues" evidence="8">
    <location>
        <begin position="35"/>
        <end position="53"/>
    </location>
</feature>
<comment type="caution">
    <text evidence="12">The sequence shown here is derived from an EMBL/GenBank/DDBJ whole genome shotgun (WGS) entry which is preliminary data.</text>
</comment>
<evidence type="ECO:0000256" key="2">
    <source>
        <dbReference type="ARBA" id="ARBA00022670"/>
    </source>
</evidence>
<evidence type="ECO:0000256" key="5">
    <source>
        <dbReference type="ARBA" id="ARBA00022801"/>
    </source>
</evidence>
<gene>
    <name evidence="12" type="ORF">TWF694_003567</name>
</gene>
<keyword evidence="9" id="KW-1133">Transmembrane helix</keyword>
<accession>A0AAV9WZF9</accession>
<dbReference type="InterPro" id="IPR033876">
    <property type="entry name" value="SAP-like"/>
</dbReference>
<keyword evidence="13" id="KW-1185">Reference proteome</keyword>
<dbReference type="InterPro" id="IPR021109">
    <property type="entry name" value="Peptidase_aspartic_dom_sf"/>
</dbReference>
<evidence type="ECO:0000256" key="6">
    <source>
        <dbReference type="PIRSR" id="PIRSR601461-1"/>
    </source>
</evidence>
<keyword evidence="3 10" id="KW-0732">Signal</keyword>
<comment type="similarity">
    <text evidence="1 7">Belongs to the peptidase A1 family.</text>
</comment>
<sequence>MKSTVILFAGLTAAQIAVRAASNEARVVSLDFQKQRKQGPGRHSGHSKSRRRSTVLSPLDNEYLLYYVDVKIGTPPQSLKIQIDTGSSDVWAPASTSKYCQGSDDPCSEGTYDPARSSSSKVVDPNGFSISYVDGTHAKGDFVSEVLQIGNITVKNLQIGVAYNTDIGAGILGIGFEGNSVSEDSASSLLNNLVENKYINSRAYSLWLNDQDADTGSILFGGIDTDRYEGNLIGLPILKESGSDDYTDFLVTLSSISFVGMDGTKQSVSNDTLAVILDSGSSLTYLPNDTVQNIADRYGGVWNSEVDSYIIPCSLSNDYHDYVEYQFGGAHGPLIRVPIEELTNYVLDINGDIWTDSDGNAACTLGLQPQPEDFGDTYLFGDTFLRSAYVVYDLDGKKIYMGQTVFNATDSHILEIQNSTSSKNGVPEVSGVASATTAFVMVTTVVKPRPTSVTGEIELTAIASTPTDYSTEPTSTQGSESSGPGKSGSNSTTPNAGVQVEVGGSLSIIFAILGCLLGVWIY</sequence>
<evidence type="ECO:0000256" key="10">
    <source>
        <dbReference type="SAM" id="SignalP"/>
    </source>
</evidence>
<dbReference type="Proteomes" id="UP001365542">
    <property type="component" value="Unassembled WGS sequence"/>
</dbReference>
<feature type="domain" description="Peptidase A1" evidence="11">
    <location>
        <begin position="66"/>
        <end position="402"/>
    </location>
</feature>
<name>A0AAV9WZF9_9PEZI</name>
<feature type="active site" evidence="6">
    <location>
        <position position="84"/>
    </location>
</feature>
<feature type="compositionally biased region" description="Low complexity" evidence="8">
    <location>
        <begin position="478"/>
        <end position="491"/>
    </location>
</feature>
<dbReference type="PROSITE" id="PS00141">
    <property type="entry name" value="ASP_PROTEASE"/>
    <property type="match status" value="1"/>
</dbReference>
<reference evidence="12 13" key="1">
    <citation type="submission" date="2019-10" db="EMBL/GenBank/DDBJ databases">
        <authorList>
            <person name="Palmer J.M."/>
        </authorList>
    </citation>
    <scope>NUCLEOTIDE SEQUENCE [LARGE SCALE GENOMIC DNA]</scope>
    <source>
        <strain evidence="12 13">TWF694</strain>
    </source>
</reference>
<dbReference type="AlphaFoldDB" id="A0AAV9WZF9"/>
<keyword evidence="5 7" id="KW-0378">Hydrolase</keyword>
<feature type="active site" evidence="6">
    <location>
        <position position="278"/>
    </location>
</feature>
<keyword evidence="2 7" id="KW-0645">Protease</keyword>
<evidence type="ECO:0000256" key="3">
    <source>
        <dbReference type="ARBA" id="ARBA00022729"/>
    </source>
</evidence>
<dbReference type="PRINTS" id="PR00792">
    <property type="entry name" value="PEPSIN"/>
</dbReference>